<organism evidence="5 6">
    <name type="scientific">Streptomyces sp. 900105755</name>
    <dbReference type="NCBI Taxonomy" id="3154389"/>
    <lineage>
        <taxon>Bacteria</taxon>
        <taxon>Bacillati</taxon>
        <taxon>Actinomycetota</taxon>
        <taxon>Actinomycetes</taxon>
        <taxon>Kitasatosporales</taxon>
        <taxon>Streptomycetaceae</taxon>
        <taxon>Streptomyces</taxon>
    </lineage>
</organism>
<evidence type="ECO:0000259" key="4">
    <source>
        <dbReference type="Pfam" id="PF17853"/>
    </source>
</evidence>
<feature type="domain" description="RsbT co-antagonist protein RsbRD N-terminal" evidence="3">
    <location>
        <begin position="16"/>
        <end position="153"/>
    </location>
</feature>
<dbReference type="InterPro" id="IPR025736">
    <property type="entry name" value="PucR_C-HTH_dom"/>
</dbReference>
<dbReference type="PANTHER" id="PTHR33744">
    <property type="entry name" value="CARBOHYDRATE DIACID REGULATOR"/>
    <property type="match status" value="1"/>
</dbReference>
<dbReference type="InterPro" id="IPR041522">
    <property type="entry name" value="CdaR_GGDEF"/>
</dbReference>
<comment type="similarity">
    <text evidence="1">Belongs to the CdaR family.</text>
</comment>
<dbReference type="Proteomes" id="UP001490365">
    <property type="component" value="Unassembled WGS sequence"/>
</dbReference>
<feature type="domain" description="PucR C-terminal helix-turn-helix" evidence="2">
    <location>
        <begin position="324"/>
        <end position="382"/>
    </location>
</feature>
<dbReference type="InterPro" id="IPR042070">
    <property type="entry name" value="PucR_C-HTH_sf"/>
</dbReference>
<dbReference type="EMBL" id="JBEOZM010000002">
    <property type="protein sequence ID" value="MER6266634.1"/>
    <property type="molecule type" value="Genomic_DNA"/>
</dbReference>
<evidence type="ECO:0000313" key="6">
    <source>
        <dbReference type="Proteomes" id="UP001490365"/>
    </source>
</evidence>
<evidence type="ECO:0000256" key="1">
    <source>
        <dbReference type="ARBA" id="ARBA00006754"/>
    </source>
</evidence>
<evidence type="ECO:0000259" key="2">
    <source>
        <dbReference type="Pfam" id="PF13556"/>
    </source>
</evidence>
<protein>
    <submittedName>
        <fullName evidence="5">Helix-turn-helix domain-containing protein</fullName>
    </submittedName>
</protein>
<dbReference type="Pfam" id="PF17853">
    <property type="entry name" value="GGDEF_2"/>
    <property type="match status" value="1"/>
</dbReference>
<accession>A0ABV1T9C1</accession>
<dbReference type="InterPro" id="IPR025751">
    <property type="entry name" value="RsbRD_N_dom"/>
</dbReference>
<dbReference type="Gene3D" id="1.10.10.2840">
    <property type="entry name" value="PucR C-terminal helix-turn-helix domain"/>
    <property type="match status" value="1"/>
</dbReference>
<dbReference type="PANTHER" id="PTHR33744:SF1">
    <property type="entry name" value="DNA-BINDING TRANSCRIPTIONAL ACTIVATOR ADER"/>
    <property type="match status" value="1"/>
</dbReference>
<gene>
    <name evidence="5" type="ORF">ABT211_04930</name>
</gene>
<proteinExistence type="inferred from homology"/>
<reference evidence="5 6" key="1">
    <citation type="submission" date="2024-06" db="EMBL/GenBank/DDBJ databases">
        <title>The Natural Products Discovery Center: Release of the First 8490 Sequenced Strains for Exploring Actinobacteria Biosynthetic Diversity.</title>
        <authorList>
            <person name="Kalkreuter E."/>
            <person name="Kautsar S.A."/>
            <person name="Yang D."/>
            <person name="Bader C.D."/>
            <person name="Teijaro C.N."/>
            <person name="Fluegel L."/>
            <person name="Davis C.M."/>
            <person name="Simpson J.R."/>
            <person name="Lauterbach L."/>
            <person name="Steele A.D."/>
            <person name="Gui C."/>
            <person name="Meng S."/>
            <person name="Li G."/>
            <person name="Viehrig K."/>
            <person name="Ye F."/>
            <person name="Su P."/>
            <person name="Kiefer A.F."/>
            <person name="Nichols A."/>
            <person name="Cepeda A.J."/>
            <person name="Yan W."/>
            <person name="Fan B."/>
            <person name="Jiang Y."/>
            <person name="Adhikari A."/>
            <person name="Zheng C.-J."/>
            <person name="Schuster L."/>
            <person name="Cowan T.M."/>
            <person name="Smanski M.J."/>
            <person name="Chevrette M.G."/>
            <person name="De Carvalho L.P.S."/>
            <person name="Shen B."/>
        </authorList>
    </citation>
    <scope>NUCLEOTIDE SEQUENCE [LARGE SCALE GENOMIC DNA]</scope>
    <source>
        <strain evidence="5 6">NPDC001694</strain>
    </source>
</reference>
<feature type="domain" description="CdaR GGDEF-like" evidence="4">
    <location>
        <begin position="163"/>
        <end position="273"/>
    </location>
</feature>
<dbReference type="InterPro" id="IPR051448">
    <property type="entry name" value="CdaR-like_regulators"/>
</dbReference>
<evidence type="ECO:0000259" key="3">
    <source>
        <dbReference type="Pfam" id="PF14361"/>
    </source>
</evidence>
<dbReference type="Pfam" id="PF14361">
    <property type="entry name" value="RsbRD_N"/>
    <property type="match status" value="1"/>
</dbReference>
<sequence>MDLSAVASVLQERLQEISEALAVRIRAEVDSYADDSVVPRESLRFSLESNARVVLAYLAEGSEPDVHPARETGRIRAEQGVPLAETLHAYRTAFDSLWAQILDEARQHPEIDQAQLAAGSSEIWVLFGRYAEVLATAYRETSAELSRQREARRSAVVEALCRGDIADRVGLDDAARRLGLPQEGPYAVVVATAPGAREEPLPGIEAALREAQVPSAWRLLPDQQIGLLSLAVPDAETLSLRTLRRRRARVGISPLFDSLSDTPQALRFARLALTGLPGESAGVGRFDDRPLAMVVAAAPEEATRLARLVLEPVLALPPQDRTRLLETLGHWFAAGGRAPDTAERMFLHPNTVRYRLRRVEELIGRPLSDPRTLADLGLALQALRALPR</sequence>
<dbReference type="RefSeq" id="WP_351955315.1">
    <property type="nucleotide sequence ID" value="NZ_JBEOZM010000002.1"/>
</dbReference>
<comment type="caution">
    <text evidence="5">The sequence shown here is derived from an EMBL/GenBank/DDBJ whole genome shotgun (WGS) entry which is preliminary data.</text>
</comment>
<name>A0ABV1T9C1_9ACTN</name>
<keyword evidence="6" id="KW-1185">Reference proteome</keyword>
<evidence type="ECO:0000313" key="5">
    <source>
        <dbReference type="EMBL" id="MER6266634.1"/>
    </source>
</evidence>
<dbReference type="Pfam" id="PF13556">
    <property type="entry name" value="HTH_30"/>
    <property type="match status" value="1"/>
</dbReference>